<gene>
    <name evidence="1" type="ORF">ACFPP7_03225</name>
</gene>
<dbReference type="RefSeq" id="WP_084389480.1">
    <property type="nucleotide sequence ID" value="NZ_JBHSMX010000008.1"/>
</dbReference>
<dbReference type="InterPro" id="IPR047677">
    <property type="entry name" value="GDCCVxC"/>
</dbReference>
<keyword evidence="2" id="KW-1185">Reference proteome</keyword>
<dbReference type="Proteomes" id="UP001596084">
    <property type="component" value="Unassembled WGS sequence"/>
</dbReference>
<comment type="caution">
    <text evidence="1">The sequence shown here is derived from an EMBL/GenBank/DDBJ whole genome shotgun (WGS) entry which is preliminary data.</text>
</comment>
<reference evidence="2" key="1">
    <citation type="journal article" date="2019" name="Int. J. Syst. Evol. Microbiol.">
        <title>The Global Catalogue of Microorganisms (GCM) 10K type strain sequencing project: providing services to taxonomists for standard genome sequencing and annotation.</title>
        <authorList>
            <consortium name="The Broad Institute Genomics Platform"/>
            <consortium name="The Broad Institute Genome Sequencing Center for Infectious Disease"/>
            <person name="Wu L."/>
            <person name="Ma J."/>
        </authorList>
    </citation>
    <scope>NUCLEOTIDE SEQUENCE [LARGE SCALE GENOMIC DNA]</scope>
    <source>
        <strain evidence="2">CGMCC 4.7277</strain>
    </source>
</reference>
<evidence type="ECO:0000313" key="2">
    <source>
        <dbReference type="Proteomes" id="UP001596084"/>
    </source>
</evidence>
<proteinExistence type="predicted"/>
<dbReference type="NCBIfam" id="NF041374">
    <property type="entry name" value="GDCCVxC"/>
    <property type="match status" value="1"/>
</dbReference>
<dbReference type="EMBL" id="JBHSMX010000008">
    <property type="protein sequence ID" value="MFC5519928.1"/>
    <property type="molecule type" value="Genomic_DNA"/>
</dbReference>
<protein>
    <submittedName>
        <fullName evidence="1">GDCCVxC domain-containing (Seleno)protein</fullName>
    </submittedName>
</protein>
<name>A0ABW0Q5H0_9BURK</name>
<evidence type="ECO:0000313" key="1">
    <source>
        <dbReference type="EMBL" id="MFC5519928.1"/>
    </source>
</evidence>
<organism evidence="1 2">
    <name type="scientific">Polaromonas jejuensis</name>
    <dbReference type="NCBI Taxonomy" id="457502"/>
    <lineage>
        <taxon>Bacteria</taxon>
        <taxon>Pseudomonadati</taxon>
        <taxon>Pseudomonadota</taxon>
        <taxon>Betaproteobacteria</taxon>
        <taxon>Burkholderiales</taxon>
        <taxon>Comamonadaceae</taxon>
        <taxon>Polaromonas</taxon>
    </lineage>
</organism>
<accession>A0ABW0Q5H0</accession>
<sequence length="84" mass="9040">MSAVLLDSTLTCPHCGHAKTERMPTDACQWFYECTACHAVLKPKPGDCCVFCSYGTVPCPPIQEHGRLVGCCGRSAVFSAHLPP</sequence>